<dbReference type="PANTHER" id="PTHR46462">
    <property type="entry name" value="UPSET, ISOFORM A"/>
    <property type="match status" value="1"/>
</dbReference>
<feature type="compositionally biased region" description="Basic residues" evidence="2">
    <location>
        <begin position="1"/>
        <end position="13"/>
    </location>
</feature>
<gene>
    <name evidence="3" type="ORF">CK820_G0025209</name>
</gene>
<organism evidence="3 4">
    <name type="scientific">Pan troglodytes</name>
    <name type="common">Chimpanzee</name>
    <dbReference type="NCBI Taxonomy" id="9598"/>
    <lineage>
        <taxon>Eukaryota</taxon>
        <taxon>Metazoa</taxon>
        <taxon>Chordata</taxon>
        <taxon>Craniata</taxon>
        <taxon>Vertebrata</taxon>
        <taxon>Euteleostomi</taxon>
        <taxon>Mammalia</taxon>
        <taxon>Eutheria</taxon>
        <taxon>Euarchontoglires</taxon>
        <taxon>Primates</taxon>
        <taxon>Haplorrhini</taxon>
        <taxon>Catarrhini</taxon>
        <taxon>Hominidae</taxon>
        <taxon>Pan</taxon>
    </lineage>
</organism>
<dbReference type="EMBL" id="NBAG03000274">
    <property type="protein sequence ID" value="PNI53132.1"/>
    <property type="molecule type" value="Genomic_DNA"/>
</dbReference>
<evidence type="ECO:0000256" key="1">
    <source>
        <dbReference type="ARBA" id="ARBA00022853"/>
    </source>
</evidence>
<evidence type="ECO:0000256" key="2">
    <source>
        <dbReference type="SAM" id="MobiDB-lite"/>
    </source>
</evidence>
<name>A0A2J8M0U2_PANTR</name>
<dbReference type="PANTHER" id="PTHR46462:SF1">
    <property type="entry name" value="HISTONE-LYSINE N-METHYLTRANSFERASE SETD5"/>
    <property type="match status" value="1"/>
</dbReference>
<reference evidence="3 4" key="1">
    <citation type="submission" date="2017-12" db="EMBL/GenBank/DDBJ databases">
        <title>High-resolution comparative analysis of great ape genomes.</title>
        <authorList>
            <person name="Pollen A."/>
            <person name="Hastie A."/>
            <person name="Hormozdiari F."/>
            <person name="Dougherty M."/>
            <person name="Liu R."/>
            <person name="Chaisson M."/>
            <person name="Hoppe E."/>
            <person name="Hill C."/>
            <person name="Pang A."/>
            <person name="Hillier L."/>
            <person name="Baker C."/>
            <person name="Armstrong J."/>
            <person name="Shendure J."/>
            <person name="Paten B."/>
            <person name="Wilson R."/>
            <person name="Chao H."/>
            <person name="Schneider V."/>
            <person name="Ventura M."/>
            <person name="Kronenberg Z."/>
            <person name="Murali S."/>
            <person name="Gordon D."/>
            <person name="Cantsilieris S."/>
            <person name="Munson K."/>
            <person name="Nelson B."/>
            <person name="Raja A."/>
            <person name="Underwood J."/>
            <person name="Diekhans M."/>
            <person name="Fiddes I."/>
            <person name="Haussler D."/>
            <person name="Eichler E."/>
        </authorList>
    </citation>
    <scope>NUCLEOTIDE SEQUENCE [LARGE SCALE GENOMIC DNA]</scope>
    <source>
        <strain evidence="3">Yerkes chimp pedigree #C0471</strain>
    </source>
</reference>
<proteinExistence type="predicted"/>
<dbReference type="AlphaFoldDB" id="A0A2J8M0U2"/>
<feature type="non-terminal residue" evidence="3">
    <location>
        <position position="170"/>
    </location>
</feature>
<feature type="region of interest" description="Disordered" evidence="2">
    <location>
        <begin position="1"/>
        <end position="91"/>
    </location>
</feature>
<evidence type="ECO:0000313" key="3">
    <source>
        <dbReference type="EMBL" id="PNI53132.1"/>
    </source>
</evidence>
<comment type="caution">
    <text evidence="3">The sequence shown here is derived from an EMBL/GenBank/DDBJ whole genome shotgun (WGS) entry which is preliminary data.</text>
</comment>
<feature type="compositionally biased region" description="Basic residues" evidence="2">
    <location>
        <begin position="54"/>
        <end position="78"/>
    </location>
</feature>
<feature type="compositionally biased region" description="Polar residues" evidence="2">
    <location>
        <begin position="16"/>
        <end position="26"/>
    </location>
</feature>
<protein>
    <submittedName>
        <fullName evidence="3">SETD5 isoform 11</fullName>
    </submittedName>
</protein>
<keyword evidence="1" id="KW-0156">Chromatin regulator</keyword>
<evidence type="ECO:0000313" key="4">
    <source>
        <dbReference type="Proteomes" id="UP000236370"/>
    </source>
</evidence>
<feature type="compositionally biased region" description="Polar residues" evidence="2">
    <location>
        <begin position="33"/>
        <end position="53"/>
    </location>
</feature>
<dbReference type="GO" id="GO:0006325">
    <property type="term" value="P:chromatin organization"/>
    <property type="evidence" value="ECO:0007669"/>
    <property type="project" value="UniProtKB-KW"/>
</dbReference>
<accession>A0A2J8M0U2</accession>
<sequence>MSRGKVIRLHRRKQDNISGGDSSATESWDEELSPSTVLYTATQHTPTSITLTVRRTKPKKRKKSPEKGRAAPKTKKIKNSPSEAQNLDENTTEGWENRIRLWTDQYEEAFTNQYSADVQNALEQHLHSSKEFVGKPTILDTINKTELACNNTVIGSQMQLQLGRVTRVQK</sequence>
<dbReference type="Proteomes" id="UP000236370">
    <property type="component" value="Unassembled WGS sequence"/>
</dbReference>
<feature type="compositionally biased region" description="Polar residues" evidence="2">
    <location>
        <begin position="79"/>
        <end position="91"/>
    </location>
</feature>